<name>A0A948TDB9_9BACT</name>
<sequence length="430" mass="48836">MKQIKFITTALICGTIALSSCDKQNGDGYIDNAVYEALEREFPGAKDVSWRTNGNYAIASFEWNGSRAGNDTDFTAWFEKSTAEFKMHEYDIPFSSLPQAVTAAFNESDYSKLPWRHDDEVDVIKKHNENLVLYVIEVEKEENNKETEADLYYSEDGVLVKEVLDANQNPDYTDLLPTQPANNAYSWVESKYPGARIVDVEFEDGGVEVEFIFENIKHDALLTAGYEWVYTKKDYNRDSSVLPEAARNHITTTYPDYYIDDIEYYETNSKGNFFSVEIEGRYDDDIELYFDENGNAMNSKPNFGDDISGGISAGDAIQAVLDEKYPGAVIKEKGHDDGLTEIEIIHDGIEKDVYFNGKDEWVRTEYETTYNNLPEAVKNYISANYTSHENEADAVETPAGDWFEIEARKGGAEYDVLINKDGTLKAEYKD</sequence>
<dbReference type="InterPro" id="IPR021533">
    <property type="entry name" value="PepSY-like"/>
</dbReference>
<dbReference type="PROSITE" id="PS51257">
    <property type="entry name" value="PROKAR_LIPOPROTEIN"/>
    <property type="match status" value="1"/>
</dbReference>
<dbReference type="SUPFAM" id="SSF160574">
    <property type="entry name" value="BT0923-like"/>
    <property type="match status" value="3"/>
</dbReference>
<dbReference type="Proteomes" id="UP000783796">
    <property type="component" value="Unassembled WGS sequence"/>
</dbReference>
<feature type="domain" description="Putative beta-lactamase-inhibitor-like PepSY-like" evidence="1">
    <location>
        <begin position="347"/>
        <end position="424"/>
    </location>
</feature>
<dbReference type="Pfam" id="PF11396">
    <property type="entry name" value="PepSY_like"/>
    <property type="match status" value="3"/>
</dbReference>
<feature type="domain" description="Putative beta-lactamase-inhibitor-like PepSY-like" evidence="1">
    <location>
        <begin position="75"/>
        <end position="160"/>
    </location>
</feature>
<accession>A0A948TDB9</accession>
<dbReference type="EMBL" id="JAHLFW010000089">
    <property type="protein sequence ID" value="MBU3838795.1"/>
    <property type="molecule type" value="Genomic_DNA"/>
</dbReference>
<proteinExistence type="predicted"/>
<organism evidence="2 3">
    <name type="scientific">Candidatus Phocaeicola faecigallinarum</name>
    <dbReference type="NCBI Taxonomy" id="2838732"/>
    <lineage>
        <taxon>Bacteria</taxon>
        <taxon>Pseudomonadati</taxon>
        <taxon>Bacteroidota</taxon>
        <taxon>Bacteroidia</taxon>
        <taxon>Bacteroidales</taxon>
        <taxon>Bacteroidaceae</taxon>
        <taxon>Phocaeicola</taxon>
    </lineage>
</organism>
<dbReference type="Gene3D" id="3.10.450.360">
    <property type="match status" value="3"/>
</dbReference>
<dbReference type="AlphaFoldDB" id="A0A948TDB9"/>
<evidence type="ECO:0000313" key="3">
    <source>
        <dbReference type="Proteomes" id="UP000783796"/>
    </source>
</evidence>
<evidence type="ECO:0000259" key="1">
    <source>
        <dbReference type="Pfam" id="PF11396"/>
    </source>
</evidence>
<feature type="domain" description="Putative beta-lactamase-inhibitor-like PepSY-like" evidence="1">
    <location>
        <begin position="227"/>
        <end position="295"/>
    </location>
</feature>
<gene>
    <name evidence="2" type="ORF">H9777_10910</name>
</gene>
<reference evidence="2" key="2">
    <citation type="submission" date="2021-04" db="EMBL/GenBank/DDBJ databases">
        <authorList>
            <person name="Gilroy R."/>
        </authorList>
    </citation>
    <scope>NUCLEOTIDE SEQUENCE</scope>
    <source>
        <strain evidence="2">G4-2901</strain>
    </source>
</reference>
<protein>
    <submittedName>
        <fullName evidence="2">PepSY-like domain-containing protein</fullName>
    </submittedName>
</protein>
<reference evidence="2" key="1">
    <citation type="journal article" date="2021" name="PeerJ">
        <title>Extensive microbial diversity within the chicken gut microbiome revealed by metagenomics and culture.</title>
        <authorList>
            <person name="Gilroy R."/>
            <person name="Ravi A."/>
            <person name="Getino M."/>
            <person name="Pursley I."/>
            <person name="Horton D.L."/>
            <person name="Alikhan N.F."/>
            <person name="Baker D."/>
            <person name="Gharbi K."/>
            <person name="Hall N."/>
            <person name="Watson M."/>
            <person name="Adriaenssens E.M."/>
            <person name="Foster-Nyarko E."/>
            <person name="Jarju S."/>
            <person name="Secka A."/>
            <person name="Antonio M."/>
            <person name="Oren A."/>
            <person name="Chaudhuri R.R."/>
            <person name="La Ragione R."/>
            <person name="Hildebrand F."/>
            <person name="Pallen M.J."/>
        </authorList>
    </citation>
    <scope>NUCLEOTIDE SEQUENCE</scope>
    <source>
        <strain evidence="2">G4-2901</strain>
    </source>
</reference>
<comment type="caution">
    <text evidence="2">The sequence shown here is derived from an EMBL/GenBank/DDBJ whole genome shotgun (WGS) entry which is preliminary data.</text>
</comment>
<evidence type="ECO:0000313" key="2">
    <source>
        <dbReference type="EMBL" id="MBU3838795.1"/>
    </source>
</evidence>